<dbReference type="PANTHER" id="PTHR34185:SF1">
    <property type="entry name" value="DIADENYLATE CYCLASE"/>
    <property type="match status" value="1"/>
</dbReference>
<sequence>MADPVAGFSLAFSIFTFILLFAYISGEKVWFKSFSWRLFRRSSISESELERFIFLLCDTLMKLSKKKVGLLVVIEKHDNLQKYINLGFQVKSKFFPEFLYNIFLNKESSMHDGGVIIRGLEILSVSSYFPINSDRNIPKEFGSRHRAAIGISSRTDAIALLVSESSGKIMYAQAGKITELNKDNIAVLSKELSKLLEFYVK</sequence>
<evidence type="ECO:0000313" key="8">
    <source>
        <dbReference type="EMBL" id="AFO52039.1"/>
    </source>
</evidence>
<dbReference type="OrthoDB" id="9807385at2"/>
<feature type="transmembrane region" description="Helical" evidence="6">
    <location>
        <begin position="6"/>
        <end position="24"/>
    </location>
</feature>
<proteinExistence type="predicted"/>
<dbReference type="InterPro" id="IPR003390">
    <property type="entry name" value="DNA_integrity_scan_DisA_N"/>
</dbReference>
<keyword evidence="4" id="KW-0547">Nucleotide-binding</keyword>
<protein>
    <recommendedName>
        <fullName evidence="7">DAC domain-containing protein</fullName>
    </recommendedName>
</protein>
<dbReference type="GO" id="GO:0004016">
    <property type="term" value="F:adenylate cyclase activity"/>
    <property type="evidence" value="ECO:0007669"/>
    <property type="project" value="TreeGrafter"/>
</dbReference>
<keyword evidence="5" id="KW-0067">ATP-binding</keyword>
<keyword evidence="6" id="KW-0472">Membrane</keyword>
<comment type="catalytic activity">
    <reaction evidence="1">
        <text>2 ATP = 3',3'-c-di-AMP + 2 diphosphate</text>
        <dbReference type="Rhea" id="RHEA:35655"/>
        <dbReference type="ChEBI" id="CHEBI:30616"/>
        <dbReference type="ChEBI" id="CHEBI:33019"/>
        <dbReference type="ChEBI" id="CHEBI:71500"/>
        <dbReference type="EC" id="2.7.7.85"/>
    </reaction>
</comment>
<dbReference type="GO" id="GO:0005524">
    <property type="term" value="F:ATP binding"/>
    <property type="evidence" value="ECO:0007669"/>
    <property type="project" value="UniProtKB-KW"/>
</dbReference>
<dbReference type="Gene3D" id="3.40.1700.10">
    <property type="entry name" value="DNA integrity scanning protein, DisA, N-terminal domain"/>
    <property type="match status" value="1"/>
</dbReference>
<dbReference type="HOGENOM" id="CLU_038561_2_0_14"/>
<keyword evidence="3" id="KW-0548">Nucleotidyltransferase</keyword>
<evidence type="ECO:0000256" key="2">
    <source>
        <dbReference type="ARBA" id="ARBA00022679"/>
    </source>
</evidence>
<evidence type="ECO:0000256" key="4">
    <source>
        <dbReference type="ARBA" id="ARBA00022741"/>
    </source>
</evidence>
<dbReference type="AlphaFoldDB" id="I7CJK6"/>
<dbReference type="InterPro" id="IPR050338">
    <property type="entry name" value="DisA"/>
</dbReference>
<reference evidence="8 9" key="1">
    <citation type="journal article" date="2012" name="J. Bacteriol.">
        <title>Genome Sequence of "Candidatus Mycoplasma haemolamae" Strain Purdue, a Red Blood Cell Pathogen of Alpacas (Vicugna pacos) and Llamas (Lama glama).</title>
        <authorList>
            <person name="Guimaraes A.M."/>
            <person name="Toth B."/>
            <person name="Santos A.P."/>
            <person name="do Nascimento N.C."/>
            <person name="Kritchevsky J.E."/>
            <person name="Messick J.B."/>
        </authorList>
    </citation>
    <scope>NUCLEOTIDE SEQUENCE [LARGE SCALE GENOMIC DNA]</scope>
    <source>
        <strain evidence="8 9">Purdue</strain>
    </source>
</reference>
<dbReference type="EMBL" id="CP003731">
    <property type="protein sequence ID" value="AFO52039.1"/>
    <property type="molecule type" value="Genomic_DNA"/>
</dbReference>
<dbReference type="STRING" id="1212765.MHLP_02295"/>
<dbReference type="PATRIC" id="fig|1212765.3.peg.517"/>
<keyword evidence="6" id="KW-1133">Transmembrane helix</keyword>
<evidence type="ECO:0000256" key="1">
    <source>
        <dbReference type="ARBA" id="ARBA00000877"/>
    </source>
</evidence>
<feature type="domain" description="DAC" evidence="7">
    <location>
        <begin position="33"/>
        <end position="183"/>
    </location>
</feature>
<evidence type="ECO:0000256" key="3">
    <source>
        <dbReference type="ARBA" id="ARBA00022695"/>
    </source>
</evidence>
<dbReference type="NCBIfam" id="NF038327">
    <property type="entry name" value="c-di-AMP_CdaM"/>
    <property type="match status" value="1"/>
</dbReference>
<dbReference type="PROSITE" id="PS51794">
    <property type="entry name" value="DAC"/>
    <property type="match status" value="1"/>
</dbReference>
<dbReference type="KEGG" id="mhl:MHLP_02295"/>
<name>I7CJK6_MYCHA</name>
<dbReference type="InterPro" id="IPR036888">
    <property type="entry name" value="DNA_integrity_DisA_N_sf"/>
</dbReference>
<dbReference type="Pfam" id="PF02457">
    <property type="entry name" value="DAC"/>
    <property type="match status" value="1"/>
</dbReference>
<dbReference type="GO" id="GO:0106408">
    <property type="term" value="F:diadenylate cyclase activity"/>
    <property type="evidence" value="ECO:0007669"/>
    <property type="project" value="UniProtKB-EC"/>
</dbReference>
<dbReference type="SUPFAM" id="SSF143597">
    <property type="entry name" value="YojJ-like"/>
    <property type="match status" value="1"/>
</dbReference>
<evidence type="ECO:0000256" key="5">
    <source>
        <dbReference type="ARBA" id="ARBA00022840"/>
    </source>
</evidence>
<dbReference type="PANTHER" id="PTHR34185">
    <property type="entry name" value="DIADENYLATE CYCLASE"/>
    <property type="match status" value="1"/>
</dbReference>
<keyword evidence="2" id="KW-0808">Transferase</keyword>
<organism evidence="8 9">
    <name type="scientific">Mycoplasma haematolamae (strain Purdue)</name>
    <dbReference type="NCBI Taxonomy" id="1212765"/>
    <lineage>
        <taxon>Bacteria</taxon>
        <taxon>Bacillati</taxon>
        <taxon>Mycoplasmatota</taxon>
        <taxon>Mollicutes</taxon>
        <taxon>Mycoplasmataceae</taxon>
        <taxon>Mycoplasma</taxon>
    </lineage>
</organism>
<reference evidence="9" key="2">
    <citation type="submission" date="2012-07" db="EMBL/GenBank/DDBJ databases">
        <title>Complete genome sequence of 'Candidatus Mycoplasma haemolamae'.</title>
        <authorList>
            <person name="Guimaraes A.M.S."/>
            <person name="Toth B."/>
            <person name="Santos A.P."/>
            <person name="Nascimento N.C."/>
            <person name="Sojka J.E."/>
            <person name="Messick J.B."/>
        </authorList>
    </citation>
    <scope>NUCLEOTIDE SEQUENCE [LARGE SCALE GENOMIC DNA]</scope>
    <source>
        <strain evidence="9">Purdue</strain>
    </source>
</reference>
<keyword evidence="6" id="KW-0812">Transmembrane</keyword>
<evidence type="ECO:0000313" key="9">
    <source>
        <dbReference type="Proteomes" id="UP000006502"/>
    </source>
</evidence>
<evidence type="ECO:0000256" key="6">
    <source>
        <dbReference type="SAM" id="Phobius"/>
    </source>
</evidence>
<evidence type="ECO:0000259" key="7">
    <source>
        <dbReference type="PROSITE" id="PS51794"/>
    </source>
</evidence>
<keyword evidence="9" id="KW-1185">Reference proteome</keyword>
<dbReference type="Proteomes" id="UP000006502">
    <property type="component" value="Chromosome"/>
</dbReference>
<gene>
    <name evidence="8" type="ordered locus">MHLP_02295</name>
</gene>
<accession>I7CJK6</accession>